<accession>A0A9X5IQ18</accession>
<dbReference type="Pfam" id="PF06224">
    <property type="entry name" value="AlkZ-like"/>
    <property type="match status" value="1"/>
</dbReference>
<proteinExistence type="predicted"/>
<protein>
    <submittedName>
        <fullName evidence="1">Winged helix-turn-helix domain-containing protein</fullName>
    </submittedName>
</protein>
<dbReference type="EMBL" id="JAAXOW010000003">
    <property type="protein sequence ID" value="NKX93767.1"/>
    <property type="molecule type" value="Genomic_DNA"/>
</dbReference>
<dbReference type="RefSeq" id="WP_168447818.1">
    <property type="nucleotide sequence ID" value="NZ_JAAXOW010000003.1"/>
</dbReference>
<keyword evidence="2" id="KW-1185">Reference proteome</keyword>
<sequence length="420" mass="46262">MAITRETLSLSEARRVALAAQRLHRAPAPGRAPAGGAAVGRLVEQMGVLQIDSVNVLARAHLMPVYSRLGPYPTTALDRAASRRPRRLVEAWAHQASYIPVQTYPLLAWRRREFEREAWGSIASVASAHPQTLQRVIEIVAADGPVTATQVQAEIEHEHPRGKAEDWGWNWSAAKMCLEHLFFVGRVAVAERNASFERRYDLTERVLPPEVLASPDVSEPEAVRALLEIGARAHGVGTLRCFQDYFRLRGPAVRTALDELVEEGALRPVRVRGWDRPTYLHRDAQLPRSATAVTFLSPFDPLVFERRRLQELFGVDYRIEIYTPARKRVYGYYVLPLLVGEAIVARLDLKADRAAGRLVVRSAAQEPGVTGDVVAAARGELARLAGWLGLGTVVVEQDARGELAGRLVGGASGVEAVVRA</sequence>
<dbReference type="InterPro" id="IPR009351">
    <property type="entry name" value="AlkZ-like"/>
</dbReference>
<evidence type="ECO:0000313" key="2">
    <source>
        <dbReference type="Proteomes" id="UP000774283"/>
    </source>
</evidence>
<dbReference type="AlphaFoldDB" id="A0A9X5IQ18"/>
<dbReference type="PANTHER" id="PTHR30528:SF0">
    <property type="entry name" value="CYTOPLASMIC PROTEIN"/>
    <property type="match status" value="1"/>
</dbReference>
<dbReference type="Proteomes" id="UP000774283">
    <property type="component" value="Unassembled WGS sequence"/>
</dbReference>
<dbReference type="PANTHER" id="PTHR30528">
    <property type="entry name" value="CYTOPLASMIC PROTEIN"/>
    <property type="match status" value="1"/>
</dbReference>
<comment type="caution">
    <text evidence="1">The sequence shown here is derived from an EMBL/GenBank/DDBJ whole genome shotgun (WGS) entry which is preliminary data.</text>
</comment>
<evidence type="ECO:0000313" key="1">
    <source>
        <dbReference type="EMBL" id="NKX93767.1"/>
    </source>
</evidence>
<name>A0A9X5IQ18_9MICO</name>
<gene>
    <name evidence="1" type="ORF">HF995_10880</name>
</gene>
<reference evidence="1 2" key="1">
    <citation type="submission" date="2020-04" db="EMBL/GenBank/DDBJ databases">
        <title>MicrobeNet Type strains.</title>
        <authorList>
            <person name="Nicholson A.C."/>
        </authorList>
    </citation>
    <scope>NUCLEOTIDE SEQUENCE [LARGE SCALE GENOMIC DNA]</scope>
    <source>
        <strain evidence="1 2">ATCC BAA-789</strain>
    </source>
</reference>
<organism evidence="1 2">
    <name type="scientific">Sanguibacter hominis ATCC BAA-789</name>
    <dbReference type="NCBI Taxonomy" id="1312740"/>
    <lineage>
        <taxon>Bacteria</taxon>
        <taxon>Bacillati</taxon>
        <taxon>Actinomycetota</taxon>
        <taxon>Actinomycetes</taxon>
        <taxon>Micrococcales</taxon>
        <taxon>Sanguibacteraceae</taxon>
        <taxon>Sanguibacter</taxon>
    </lineage>
</organism>